<keyword evidence="10" id="KW-1185">Reference proteome</keyword>
<evidence type="ECO:0000313" key="10">
    <source>
        <dbReference type="Proteomes" id="UP000253551"/>
    </source>
</evidence>
<dbReference type="Pfam" id="PF01490">
    <property type="entry name" value="Aa_trans"/>
    <property type="match status" value="1"/>
</dbReference>
<dbReference type="AlphaFoldDB" id="A0A367J007"/>
<keyword evidence="3 7" id="KW-0812">Transmembrane</keyword>
<comment type="caution">
    <text evidence="9">The sequence shown here is derived from an EMBL/GenBank/DDBJ whole genome shotgun (WGS) entry which is preliminary data.</text>
</comment>
<feature type="transmembrane region" description="Helical" evidence="7">
    <location>
        <begin position="591"/>
        <end position="616"/>
    </location>
</feature>
<dbReference type="GO" id="GO:0015179">
    <property type="term" value="F:L-amino acid transmembrane transporter activity"/>
    <property type="evidence" value="ECO:0007669"/>
    <property type="project" value="TreeGrafter"/>
</dbReference>
<comment type="similarity">
    <text evidence="2">Belongs to the amino acid/polyamine transporter 2 family.</text>
</comment>
<name>A0A367J007_RHIST</name>
<feature type="transmembrane region" description="Helical" evidence="7">
    <location>
        <begin position="487"/>
        <end position="506"/>
    </location>
</feature>
<evidence type="ECO:0000256" key="7">
    <source>
        <dbReference type="SAM" id="Phobius"/>
    </source>
</evidence>
<dbReference type="EMBL" id="PJQM01004801">
    <property type="protein sequence ID" value="RCH83274.1"/>
    <property type="molecule type" value="Genomic_DNA"/>
</dbReference>
<evidence type="ECO:0000256" key="4">
    <source>
        <dbReference type="ARBA" id="ARBA00022989"/>
    </source>
</evidence>
<evidence type="ECO:0000259" key="8">
    <source>
        <dbReference type="Pfam" id="PF01490"/>
    </source>
</evidence>
<feature type="non-terminal residue" evidence="9">
    <location>
        <position position="1"/>
    </location>
</feature>
<dbReference type="STRING" id="4846.A0A367J007"/>
<feature type="transmembrane region" description="Helical" evidence="7">
    <location>
        <begin position="444"/>
        <end position="467"/>
    </location>
</feature>
<evidence type="ECO:0000256" key="6">
    <source>
        <dbReference type="SAM" id="MobiDB-lite"/>
    </source>
</evidence>
<dbReference type="Proteomes" id="UP000253551">
    <property type="component" value="Unassembled WGS sequence"/>
</dbReference>
<dbReference type="PANTHER" id="PTHR22950">
    <property type="entry name" value="AMINO ACID TRANSPORTER"/>
    <property type="match status" value="1"/>
</dbReference>
<evidence type="ECO:0000256" key="3">
    <source>
        <dbReference type="ARBA" id="ARBA00022692"/>
    </source>
</evidence>
<dbReference type="InterPro" id="IPR013057">
    <property type="entry name" value="AA_transpt_TM"/>
</dbReference>
<feature type="transmembrane region" description="Helical" evidence="7">
    <location>
        <begin position="259"/>
        <end position="280"/>
    </location>
</feature>
<sequence>YSYPPPPPTQQNSYGAPPPQQNSYGAPPPQNNYPAPPPPQANSYAPPAQNYQSPPPQQVSYAPPPVQQVTSTSSAPAAVEQHESKMSSMGKQLAGNVVNAATWGFGGTHQAPSSLLLLMTRNIHIEEPPLTLVRSQSFDVTREKYDHFDTRPSVNRASVSHYGRPTMHVRKSFARSVSSISLYSHFAGERFDHHHHRSKSSRPASLKEEKDASCHSSISEDEEDAPKASVRKAMFMFLKAFIGSGVLFLPKAFDHGGLALSIVLMALIALICLYAFLQLFKTQLIIGGSYGDVGQALFGKSVRYIVLFFIVISQLGFVCSYFVFISGNLVNVADVLSQCAFQIEAKYYIWFPLIAIAPLVLIRHITKLSFLAIIADIFILFGLVCCLYFTSMELKQFGIGPEVKAVNPTSFALMIGTATFSFEGIGLVIPIVESMKQPERFPFVATVGMVIVCTIYIIIGSISYMAYGSHIQAAVVYNFPQNNPLTVAVQLLYSIAIVLTAPLMLFPATKILESALFQHYASGSENMKIKWLKNIFRLCLISFCALIAFVIGGDNLDIFVSLVGSVACVPLCFIFPGMFHYKVATKKWDKIGDAALCVFGMAVLIFTLYVTISSFITPEASSFVLPPY</sequence>
<dbReference type="PANTHER" id="PTHR22950:SF666">
    <property type="entry name" value="VACUOLAR AMINO ACID TRANSPORTER 4"/>
    <property type="match status" value="1"/>
</dbReference>
<evidence type="ECO:0000256" key="5">
    <source>
        <dbReference type="ARBA" id="ARBA00023136"/>
    </source>
</evidence>
<keyword evidence="5 7" id="KW-0472">Membrane</keyword>
<feature type="transmembrane region" description="Helical" evidence="7">
    <location>
        <begin position="535"/>
        <end position="552"/>
    </location>
</feature>
<organism evidence="9 10">
    <name type="scientific">Rhizopus stolonifer</name>
    <name type="common">Rhizopus nigricans</name>
    <dbReference type="NCBI Taxonomy" id="4846"/>
    <lineage>
        <taxon>Eukaryota</taxon>
        <taxon>Fungi</taxon>
        <taxon>Fungi incertae sedis</taxon>
        <taxon>Mucoromycota</taxon>
        <taxon>Mucoromycotina</taxon>
        <taxon>Mucoromycetes</taxon>
        <taxon>Mucorales</taxon>
        <taxon>Mucorineae</taxon>
        <taxon>Rhizopodaceae</taxon>
        <taxon>Rhizopus</taxon>
    </lineage>
</organism>
<feature type="domain" description="Amino acid transporter transmembrane" evidence="8">
    <location>
        <begin position="227"/>
        <end position="612"/>
    </location>
</feature>
<feature type="transmembrane region" description="Helical" evidence="7">
    <location>
        <begin position="411"/>
        <end position="432"/>
    </location>
</feature>
<feature type="compositionally biased region" description="Pro residues" evidence="6">
    <location>
        <begin position="53"/>
        <end position="66"/>
    </location>
</feature>
<protein>
    <submittedName>
        <fullName evidence="9">Neutral amino acid transporter</fullName>
    </submittedName>
</protein>
<evidence type="ECO:0000256" key="1">
    <source>
        <dbReference type="ARBA" id="ARBA00004141"/>
    </source>
</evidence>
<reference evidence="9 10" key="1">
    <citation type="journal article" date="2018" name="G3 (Bethesda)">
        <title>Phylogenetic and Phylogenomic Definition of Rhizopus Species.</title>
        <authorList>
            <person name="Gryganskyi A.P."/>
            <person name="Golan J."/>
            <person name="Dolatabadi S."/>
            <person name="Mondo S."/>
            <person name="Robb S."/>
            <person name="Idnurm A."/>
            <person name="Muszewska A."/>
            <person name="Steczkiewicz K."/>
            <person name="Masonjones S."/>
            <person name="Liao H.L."/>
            <person name="Gajdeczka M.T."/>
            <person name="Anike F."/>
            <person name="Vuek A."/>
            <person name="Anishchenko I.M."/>
            <person name="Voigt K."/>
            <person name="de Hoog G.S."/>
            <person name="Smith M.E."/>
            <person name="Heitman J."/>
            <person name="Vilgalys R."/>
            <person name="Stajich J.E."/>
        </authorList>
    </citation>
    <scope>NUCLEOTIDE SEQUENCE [LARGE SCALE GENOMIC DNA]</scope>
    <source>
        <strain evidence="9 10">LSU 92-RS-03</strain>
    </source>
</reference>
<evidence type="ECO:0000256" key="2">
    <source>
        <dbReference type="ARBA" id="ARBA00008066"/>
    </source>
</evidence>
<accession>A0A367J007</accession>
<feature type="transmembrane region" description="Helical" evidence="7">
    <location>
        <begin position="369"/>
        <end position="391"/>
    </location>
</feature>
<dbReference type="GO" id="GO:0005774">
    <property type="term" value="C:vacuolar membrane"/>
    <property type="evidence" value="ECO:0007669"/>
    <property type="project" value="TreeGrafter"/>
</dbReference>
<keyword evidence="4 7" id="KW-1133">Transmembrane helix</keyword>
<comment type="subcellular location">
    <subcellularLocation>
        <location evidence="1">Membrane</location>
        <topology evidence="1">Multi-pass membrane protein</topology>
    </subcellularLocation>
</comment>
<gene>
    <name evidence="9" type="primary">AVT3_3</name>
    <name evidence="9" type="ORF">CU098_000662</name>
</gene>
<feature type="compositionally biased region" description="Pro residues" evidence="6">
    <location>
        <begin position="16"/>
        <end position="40"/>
    </location>
</feature>
<feature type="compositionally biased region" description="Low complexity" evidence="6">
    <location>
        <begin position="41"/>
        <end position="52"/>
    </location>
</feature>
<feature type="region of interest" description="Disordered" evidence="6">
    <location>
        <begin position="194"/>
        <end position="220"/>
    </location>
</feature>
<dbReference type="OrthoDB" id="1684102at2759"/>
<evidence type="ECO:0000313" key="9">
    <source>
        <dbReference type="EMBL" id="RCH83274.1"/>
    </source>
</evidence>
<feature type="region of interest" description="Disordered" evidence="6">
    <location>
        <begin position="1"/>
        <end position="90"/>
    </location>
</feature>
<feature type="non-terminal residue" evidence="9">
    <location>
        <position position="628"/>
    </location>
</feature>
<feature type="transmembrane region" description="Helical" evidence="7">
    <location>
        <begin position="558"/>
        <end position="579"/>
    </location>
</feature>
<feature type="transmembrane region" description="Helical" evidence="7">
    <location>
        <begin position="345"/>
        <end position="362"/>
    </location>
</feature>
<proteinExistence type="inferred from homology"/>
<dbReference type="Gene3D" id="1.20.1740.10">
    <property type="entry name" value="Amino acid/polyamine transporter I"/>
    <property type="match status" value="1"/>
</dbReference>
<feature type="transmembrane region" description="Helical" evidence="7">
    <location>
        <begin position="301"/>
        <end position="325"/>
    </location>
</feature>